<dbReference type="SUPFAM" id="SSF53254">
    <property type="entry name" value="Phosphoglycerate mutase-like"/>
    <property type="match status" value="1"/>
</dbReference>
<proteinExistence type="predicted"/>
<dbReference type="PANTHER" id="PTHR47623:SF1">
    <property type="entry name" value="OS09G0287300 PROTEIN"/>
    <property type="match status" value="1"/>
</dbReference>
<sequence length="173" mass="18506">MPEQGERRIVLIRHAKAVPKDVTEDFDRALADRGSHDAPQAGDWLERSGFAVDLALCSPARRTRQTWQLMLPRLSLPPPTLYQDRLYEADADGLLSAVTQTPAAVAGLALVGHNPAVHELAARLCGDGPQELVQRLRAGFPTCAIAVLTVDGGWDGLAPGAARLAAFRAPGDD</sequence>
<name>A0ABN0V3H3_9ACTN</name>
<dbReference type="EMBL" id="BAAABV010000006">
    <property type="protein sequence ID" value="GAA0273546.1"/>
    <property type="molecule type" value="Genomic_DNA"/>
</dbReference>
<comment type="caution">
    <text evidence="1">The sequence shown here is derived from an EMBL/GenBank/DDBJ whole genome shotgun (WGS) entry which is preliminary data.</text>
</comment>
<dbReference type="Proteomes" id="UP001501867">
    <property type="component" value="Unassembled WGS sequence"/>
</dbReference>
<dbReference type="InterPro" id="IPR013078">
    <property type="entry name" value="His_Pase_superF_clade-1"/>
</dbReference>
<evidence type="ECO:0000313" key="2">
    <source>
        <dbReference type="Proteomes" id="UP001501867"/>
    </source>
</evidence>
<dbReference type="RefSeq" id="WP_344152684.1">
    <property type="nucleotide sequence ID" value="NZ_BAAABV010000006.1"/>
</dbReference>
<dbReference type="Gene3D" id="3.40.50.1240">
    <property type="entry name" value="Phosphoglycerate mutase-like"/>
    <property type="match status" value="1"/>
</dbReference>
<dbReference type="CDD" id="cd07067">
    <property type="entry name" value="HP_PGM_like"/>
    <property type="match status" value="1"/>
</dbReference>
<accession>A0ABN0V3H3</accession>
<protein>
    <submittedName>
        <fullName evidence="1">Histidine phosphatase family protein</fullName>
    </submittedName>
</protein>
<dbReference type="InterPro" id="IPR029033">
    <property type="entry name" value="His_PPase_superfam"/>
</dbReference>
<reference evidence="1 2" key="1">
    <citation type="journal article" date="2019" name="Int. J. Syst. Evol. Microbiol.">
        <title>The Global Catalogue of Microorganisms (GCM) 10K type strain sequencing project: providing services to taxonomists for standard genome sequencing and annotation.</title>
        <authorList>
            <consortium name="The Broad Institute Genomics Platform"/>
            <consortium name="The Broad Institute Genome Sequencing Center for Infectious Disease"/>
            <person name="Wu L."/>
            <person name="Ma J."/>
        </authorList>
    </citation>
    <scope>NUCLEOTIDE SEQUENCE [LARGE SCALE GENOMIC DNA]</scope>
    <source>
        <strain evidence="1 2">JCM 4505</strain>
    </source>
</reference>
<dbReference type="Pfam" id="PF00300">
    <property type="entry name" value="His_Phos_1"/>
    <property type="match status" value="1"/>
</dbReference>
<organism evidence="1 2">
    <name type="scientific">Streptomyces polychromogenes</name>
    <dbReference type="NCBI Taxonomy" id="67342"/>
    <lineage>
        <taxon>Bacteria</taxon>
        <taxon>Bacillati</taxon>
        <taxon>Actinomycetota</taxon>
        <taxon>Actinomycetes</taxon>
        <taxon>Kitasatosporales</taxon>
        <taxon>Streptomycetaceae</taxon>
        <taxon>Streptomyces</taxon>
    </lineage>
</organism>
<gene>
    <name evidence="1" type="ORF">GCM10010302_09000</name>
</gene>
<evidence type="ECO:0000313" key="1">
    <source>
        <dbReference type="EMBL" id="GAA0273546.1"/>
    </source>
</evidence>
<dbReference type="PANTHER" id="PTHR47623">
    <property type="entry name" value="OS09G0287300 PROTEIN"/>
    <property type="match status" value="1"/>
</dbReference>
<keyword evidence="2" id="KW-1185">Reference proteome</keyword>
<dbReference type="SMART" id="SM00855">
    <property type="entry name" value="PGAM"/>
    <property type="match status" value="1"/>
</dbReference>